<comment type="caution">
    <text evidence="1">The sequence shown here is derived from an EMBL/GenBank/DDBJ whole genome shotgun (WGS) entry which is preliminary data.</text>
</comment>
<name>A0AAD8ES73_DIPPU</name>
<accession>A0AAD8ES73</accession>
<gene>
    <name evidence="1" type="ORF">L9F63_009559</name>
</gene>
<organism evidence="1 2">
    <name type="scientific">Diploptera punctata</name>
    <name type="common">Pacific beetle cockroach</name>
    <dbReference type="NCBI Taxonomy" id="6984"/>
    <lineage>
        <taxon>Eukaryota</taxon>
        <taxon>Metazoa</taxon>
        <taxon>Ecdysozoa</taxon>
        <taxon>Arthropoda</taxon>
        <taxon>Hexapoda</taxon>
        <taxon>Insecta</taxon>
        <taxon>Pterygota</taxon>
        <taxon>Neoptera</taxon>
        <taxon>Polyneoptera</taxon>
        <taxon>Dictyoptera</taxon>
        <taxon>Blattodea</taxon>
        <taxon>Blaberoidea</taxon>
        <taxon>Blaberidae</taxon>
        <taxon>Diplopterinae</taxon>
        <taxon>Diploptera</taxon>
    </lineage>
</organism>
<dbReference type="EMBL" id="JASPKZ010000446">
    <property type="protein sequence ID" value="KAJ9600149.1"/>
    <property type="molecule type" value="Genomic_DNA"/>
</dbReference>
<proteinExistence type="predicted"/>
<dbReference type="AlphaFoldDB" id="A0AAD8ES73"/>
<reference evidence="1" key="1">
    <citation type="journal article" date="2023" name="IScience">
        <title>Live-bearing cockroach genome reveals convergent evolutionary mechanisms linked to viviparity in insects and beyond.</title>
        <authorList>
            <person name="Fouks B."/>
            <person name="Harrison M.C."/>
            <person name="Mikhailova A.A."/>
            <person name="Marchal E."/>
            <person name="English S."/>
            <person name="Carruthers M."/>
            <person name="Jennings E.C."/>
            <person name="Chiamaka E.L."/>
            <person name="Frigard R.A."/>
            <person name="Pippel M."/>
            <person name="Attardo G.M."/>
            <person name="Benoit J.B."/>
            <person name="Bornberg-Bauer E."/>
            <person name="Tobe S.S."/>
        </authorList>
    </citation>
    <scope>NUCLEOTIDE SEQUENCE</scope>
    <source>
        <strain evidence="1">Stay&amp;Tobe</strain>
    </source>
</reference>
<evidence type="ECO:0000313" key="1">
    <source>
        <dbReference type="EMBL" id="KAJ9600149.1"/>
    </source>
</evidence>
<keyword evidence="2" id="KW-1185">Reference proteome</keyword>
<feature type="non-terminal residue" evidence="1">
    <location>
        <position position="1"/>
    </location>
</feature>
<reference evidence="1" key="2">
    <citation type="submission" date="2023-05" db="EMBL/GenBank/DDBJ databases">
        <authorList>
            <person name="Fouks B."/>
        </authorList>
    </citation>
    <scope>NUCLEOTIDE SEQUENCE</scope>
    <source>
        <strain evidence="1">Stay&amp;Tobe</strain>
        <tissue evidence="1">Testes</tissue>
    </source>
</reference>
<protein>
    <submittedName>
        <fullName evidence="1">Uncharacterized protein</fullName>
    </submittedName>
</protein>
<feature type="non-terminal residue" evidence="1">
    <location>
        <position position="82"/>
    </location>
</feature>
<dbReference type="Proteomes" id="UP001233999">
    <property type="component" value="Unassembled WGS sequence"/>
</dbReference>
<evidence type="ECO:0000313" key="2">
    <source>
        <dbReference type="Proteomes" id="UP001233999"/>
    </source>
</evidence>
<sequence length="82" mass="9502">WEVTLRVSRVSLTEDEGKMTFETGIMKTQNFIYLNRVIEPQTSDSVRQRVAHYTIRDMGLIAEAINNAIRIHMFSANRIFGL</sequence>